<gene>
    <name evidence="2" type="ORF">AYL99_07407</name>
</gene>
<dbReference type="OrthoDB" id="4161635at2759"/>
<feature type="compositionally biased region" description="Polar residues" evidence="1">
    <location>
        <begin position="323"/>
        <end position="333"/>
    </location>
</feature>
<feature type="region of interest" description="Disordered" evidence="1">
    <location>
        <begin position="558"/>
        <end position="709"/>
    </location>
</feature>
<feature type="compositionally biased region" description="Polar residues" evidence="1">
    <location>
        <begin position="1"/>
        <end position="10"/>
    </location>
</feature>
<keyword evidence="3" id="KW-1185">Reference proteome</keyword>
<organism evidence="2 3">
    <name type="scientific">Fonsecaea erecta</name>
    <dbReference type="NCBI Taxonomy" id="1367422"/>
    <lineage>
        <taxon>Eukaryota</taxon>
        <taxon>Fungi</taxon>
        <taxon>Dikarya</taxon>
        <taxon>Ascomycota</taxon>
        <taxon>Pezizomycotina</taxon>
        <taxon>Eurotiomycetes</taxon>
        <taxon>Chaetothyriomycetidae</taxon>
        <taxon>Chaetothyriales</taxon>
        <taxon>Herpotrichiellaceae</taxon>
        <taxon>Fonsecaea</taxon>
    </lineage>
</organism>
<feature type="region of interest" description="Disordered" evidence="1">
    <location>
        <begin position="323"/>
        <end position="376"/>
    </location>
</feature>
<dbReference type="EMBL" id="LVYI01000006">
    <property type="protein sequence ID" value="OAP58317.1"/>
    <property type="molecule type" value="Genomic_DNA"/>
</dbReference>
<evidence type="ECO:0000313" key="2">
    <source>
        <dbReference type="EMBL" id="OAP58317.1"/>
    </source>
</evidence>
<feature type="compositionally biased region" description="Basic and acidic residues" evidence="1">
    <location>
        <begin position="662"/>
        <end position="678"/>
    </location>
</feature>
<feature type="region of interest" description="Disordered" evidence="1">
    <location>
        <begin position="1"/>
        <end position="199"/>
    </location>
</feature>
<dbReference type="GeneID" id="30011575"/>
<dbReference type="Proteomes" id="UP000078343">
    <property type="component" value="Unassembled WGS sequence"/>
</dbReference>
<reference evidence="2 3" key="1">
    <citation type="submission" date="2016-04" db="EMBL/GenBank/DDBJ databases">
        <title>Draft genome of Fonsecaea erecta CBS 125763.</title>
        <authorList>
            <person name="Weiss V.A."/>
            <person name="Vicente V.A."/>
            <person name="Raittz R.T."/>
            <person name="Moreno L.F."/>
            <person name="De Souza E.M."/>
            <person name="Pedrosa F.O."/>
            <person name="Steffens M.B."/>
            <person name="Faoro H."/>
            <person name="Tadra-Sfeir M.Z."/>
            <person name="Najafzadeh M.J."/>
            <person name="Felipe M.S."/>
            <person name="Teixeira M."/>
            <person name="Sun J."/>
            <person name="Xi L."/>
            <person name="Gomes R."/>
            <person name="De Azevedo C.M."/>
            <person name="Salgado C.G."/>
            <person name="Da Silva M.B."/>
            <person name="Nascimento M.F."/>
            <person name="Queiroz-Telles F."/>
            <person name="Attili D.S."/>
            <person name="Gorbushina A."/>
        </authorList>
    </citation>
    <scope>NUCLEOTIDE SEQUENCE [LARGE SCALE GENOMIC DNA]</scope>
    <source>
        <strain evidence="2 3">CBS 125763</strain>
    </source>
</reference>
<feature type="compositionally biased region" description="Polar residues" evidence="1">
    <location>
        <begin position="409"/>
        <end position="422"/>
    </location>
</feature>
<comment type="caution">
    <text evidence="2">The sequence shown here is derived from an EMBL/GenBank/DDBJ whole genome shotgun (WGS) entry which is preliminary data.</text>
</comment>
<feature type="compositionally biased region" description="Basic and acidic residues" evidence="1">
    <location>
        <begin position="521"/>
        <end position="532"/>
    </location>
</feature>
<feature type="compositionally biased region" description="Low complexity" evidence="1">
    <location>
        <begin position="11"/>
        <end position="21"/>
    </location>
</feature>
<feature type="compositionally biased region" description="Polar residues" evidence="1">
    <location>
        <begin position="40"/>
        <end position="52"/>
    </location>
</feature>
<name>A0A178ZEV4_9EURO</name>
<feature type="region of interest" description="Disordered" evidence="1">
    <location>
        <begin position="398"/>
        <end position="422"/>
    </location>
</feature>
<evidence type="ECO:0000313" key="3">
    <source>
        <dbReference type="Proteomes" id="UP000078343"/>
    </source>
</evidence>
<feature type="compositionally biased region" description="Low complexity" evidence="1">
    <location>
        <begin position="215"/>
        <end position="228"/>
    </location>
</feature>
<proteinExistence type="predicted"/>
<feature type="compositionally biased region" description="Basic and acidic residues" evidence="1">
    <location>
        <begin position="150"/>
        <end position="164"/>
    </location>
</feature>
<feature type="compositionally biased region" description="Polar residues" evidence="1">
    <location>
        <begin position="600"/>
        <end position="613"/>
    </location>
</feature>
<evidence type="ECO:0000256" key="1">
    <source>
        <dbReference type="SAM" id="MobiDB-lite"/>
    </source>
</evidence>
<feature type="compositionally biased region" description="Basic and acidic residues" evidence="1">
    <location>
        <begin position="185"/>
        <end position="199"/>
    </location>
</feature>
<dbReference type="AlphaFoldDB" id="A0A178ZEV4"/>
<sequence length="736" mass="79956">MNLSFTPAHQSQLSEISSGSSRTPASWLSLSRRRKGSPVTPATQYSSRSWGTSGHGKRSRTSTIELGRHPPQNLQRKDSLLSWSFFRSKRQQAEYPTPTNETRREAGPRWWPSTSSAVRENKLRISPPVPPRPESWHRHQRLSHSPSQPLHHELGGVSEDKRPSDVWPRPAPKPHDETQTTLQLDPDKRGPAFARIHPDGWSKVIPKKWMEDQFSDSSSDAGSDGGRSVYSQNPSEEIIKCRSVGNQVAFENGGDQRQQSVASLPLTTEAVDRPAVAAFCDGSMDGSQEPEDLGTRCWDGGWRAGSASSDPVRYWMSSLRSLPESTHLPSQTPYGDDYQADKGGSSPWESRCGNKRPPQAHPDLSPSGQESLAGLETSRAVDKRRCCDADLLVPRPLTLSQRRRGASPTIATSNSENETPCRSVNRGHLCVLNDQQGEAKSLQSSWSTIYCAGGAGSDHVPPVSTTGETQVAYSPVTESVTTNFKDKALPPLPSSSGSSETARSNRHADRPEIIVSPEEAPSGKEDPDRVIDQDGLTADIDEILDMYLRGNPASELLIGSPTTPAPAPQRSYAAVVGSTVRGGEQKNKSRAKAKAEQDTYSRPTRPARSSTTDPDLRVHSNRAKSAKGGGLLQSTPTTTPTTTTSSPSTPFGTVRRRPCAYDPERYPELRCGREERLAPRSRPPEASLTAPPSAPRAAGTTTASVSERPIASVKVKAKAKAVTMTASVDEDGQIWI</sequence>
<feature type="compositionally biased region" description="Low complexity" evidence="1">
    <location>
        <begin position="634"/>
        <end position="650"/>
    </location>
</feature>
<accession>A0A178ZEV4</accession>
<feature type="region of interest" description="Disordered" evidence="1">
    <location>
        <begin position="482"/>
        <end position="532"/>
    </location>
</feature>
<feature type="region of interest" description="Disordered" evidence="1">
    <location>
        <begin position="212"/>
        <end position="236"/>
    </location>
</feature>
<feature type="compositionally biased region" description="Basic and acidic residues" evidence="1">
    <location>
        <begin position="583"/>
        <end position="599"/>
    </location>
</feature>
<protein>
    <submittedName>
        <fullName evidence="2">Uncharacterized protein</fullName>
    </submittedName>
</protein>
<dbReference type="RefSeq" id="XP_018691684.1">
    <property type="nucleotide sequence ID" value="XM_018838916.1"/>
</dbReference>